<evidence type="ECO:0000313" key="1">
    <source>
        <dbReference type="EMBL" id="GME81444.1"/>
    </source>
</evidence>
<dbReference type="Proteomes" id="UP001165064">
    <property type="component" value="Unassembled WGS sequence"/>
</dbReference>
<proteinExistence type="predicted"/>
<dbReference type="EMBL" id="BSXS01003509">
    <property type="protein sequence ID" value="GME81444.1"/>
    <property type="molecule type" value="Genomic_DNA"/>
</dbReference>
<comment type="caution">
    <text evidence="1">The sequence shown here is derived from an EMBL/GenBank/DDBJ whole genome shotgun (WGS) entry which is preliminary data.</text>
</comment>
<gene>
    <name evidence="1" type="ORF">Amon02_000493900</name>
</gene>
<sequence>MRSGFQRLSKSHANRGHHRVGKRTPSYGRRDSYRGSRSRGPAPLLHLPNSQQGDLIDDPPQQSNKPYLRVANLHPDLTEGDLTKLFEGIGPVEYVNLQFNTRGESTGIAFVGYQNPRDCQSAIDKFDGRRAAGQVISVENAVPLVDRIGISGSRGGSGYDRGYAPRHRGGFRGGRVGARGGRRRGDGSERRPRPAKKTVEDLDAELSSYMGENANAGVAPPPSSSSSAAPVPESDPQQLPQQQQQPAFPAVDNGEMALD</sequence>
<reference evidence="1" key="1">
    <citation type="submission" date="2023-04" db="EMBL/GenBank/DDBJ databases">
        <title>Ambrosiozyma monospora NBRC 10751.</title>
        <authorList>
            <person name="Ichikawa N."/>
            <person name="Sato H."/>
            <person name="Tonouchi N."/>
        </authorList>
    </citation>
    <scope>NUCLEOTIDE SEQUENCE</scope>
    <source>
        <strain evidence="1">NBRC 10751</strain>
    </source>
</reference>
<name>A0ACB5T4M3_AMBMO</name>
<organism evidence="1 2">
    <name type="scientific">Ambrosiozyma monospora</name>
    <name type="common">Yeast</name>
    <name type="synonym">Endomycopsis monosporus</name>
    <dbReference type="NCBI Taxonomy" id="43982"/>
    <lineage>
        <taxon>Eukaryota</taxon>
        <taxon>Fungi</taxon>
        <taxon>Dikarya</taxon>
        <taxon>Ascomycota</taxon>
        <taxon>Saccharomycotina</taxon>
        <taxon>Pichiomycetes</taxon>
        <taxon>Pichiales</taxon>
        <taxon>Pichiaceae</taxon>
        <taxon>Ambrosiozyma</taxon>
    </lineage>
</organism>
<evidence type="ECO:0000313" key="2">
    <source>
        <dbReference type="Proteomes" id="UP001165064"/>
    </source>
</evidence>
<protein>
    <submittedName>
        <fullName evidence="1">Unnamed protein product</fullName>
    </submittedName>
</protein>
<keyword evidence="2" id="KW-1185">Reference proteome</keyword>
<accession>A0ACB5T4M3</accession>